<feature type="domain" description="DUF1989" evidence="2">
    <location>
        <begin position="56"/>
        <end position="219"/>
    </location>
</feature>
<proteinExistence type="predicted"/>
<keyword evidence="4" id="KW-1185">Reference proteome</keyword>
<accession>A0A7W6D165</accession>
<evidence type="ECO:0000259" key="2">
    <source>
        <dbReference type="Pfam" id="PF09347"/>
    </source>
</evidence>
<name>A0A7W6D165_9HYPH</name>
<protein>
    <recommendedName>
        <fullName evidence="2">DUF1989 domain-containing protein</fullName>
    </recommendedName>
</protein>
<comment type="caution">
    <text evidence="3">The sequence shown here is derived from an EMBL/GenBank/DDBJ whole genome shotgun (WGS) entry which is preliminary data.</text>
</comment>
<sequence>MPSDPTQEKSALIAERRRSYEQLKAEGQTSAPRTLPPLTPRDAAPIEPSAVRERITVPGGWYWAEAVMRGEALRVLNVSGTPGVSLFFWNAADPSERYNSADTIKIQWTTELRKGRVLFSDMGRALMSIVEDSCGAHDAVVGGSTPASNLKKHGDPGLRSTRENMILSASKFGLGPRDISPVLTLFAPVVHDESGRVAFRPGVVQPGDFVDLRAEVDLLVAVSNCPHPLAPGAAHEPGEIELIVHRLPEAGPDDLCRTATAEAVRGFENTDRYLRAR</sequence>
<dbReference type="AlphaFoldDB" id="A0A7W6D165"/>
<evidence type="ECO:0000313" key="4">
    <source>
        <dbReference type="Proteomes" id="UP000528964"/>
    </source>
</evidence>
<organism evidence="3 4">
    <name type="scientific">Hansschlegelia beijingensis</name>
    <dbReference type="NCBI Taxonomy" id="1133344"/>
    <lineage>
        <taxon>Bacteria</taxon>
        <taxon>Pseudomonadati</taxon>
        <taxon>Pseudomonadota</taxon>
        <taxon>Alphaproteobacteria</taxon>
        <taxon>Hyphomicrobiales</taxon>
        <taxon>Methylopilaceae</taxon>
        <taxon>Hansschlegelia</taxon>
    </lineage>
</organism>
<dbReference type="InterPro" id="IPR018959">
    <property type="entry name" value="DUF1989"/>
</dbReference>
<dbReference type="InterPro" id="IPR017792">
    <property type="entry name" value="UAAP1"/>
</dbReference>
<dbReference type="Proteomes" id="UP000528964">
    <property type="component" value="Unassembled WGS sequence"/>
</dbReference>
<gene>
    <name evidence="3" type="ORF">GGR24_000795</name>
</gene>
<feature type="region of interest" description="Disordered" evidence="1">
    <location>
        <begin position="1"/>
        <end position="44"/>
    </location>
</feature>
<dbReference type="PANTHER" id="PTHR31527">
    <property type="entry name" value="RE64534P"/>
    <property type="match status" value="1"/>
</dbReference>
<dbReference type="RefSeq" id="WP_183393967.1">
    <property type="nucleotide sequence ID" value="NZ_JACIDR010000001.1"/>
</dbReference>
<dbReference type="Pfam" id="PF09347">
    <property type="entry name" value="DUF1989"/>
    <property type="match status" value="1"/>
</dbReference>
<dbReference type="EMBL" id="JACIDR010000001">
    <property type="protein sequence ID" value="MBB3972162.1"/>
    <property type="molecule type" value="Genomic_DNA"/>
</dbReference>
<feature type="compositionally biased region" description="Basic and acidic residues" evidence="1">
    <location>
        <begin position="14"/>
        <end position="24"/>
    </location>
</feature>
<dbReference type="PANTHER" id="PTHR31527:SF0">
    <property type="entry name" value="RE64534P"/>
    <property type="match status" value="1"/>
</dbReference>
<evidence type="ECO:0000256" key="1">
    <source>
        <dbReference type="SAM" id="MobiDB-lite"/>
    </source>
</evidence>
<dbReference type="NCBIfam" id="TIGR03425">
    <property type="entry name" value="urea_degr_2"/>
    <property type="match status" value="1"/>
</dbReference>
<reference evidence="3 4" key="1">
    <citation type="submission" date="2020-08" db="EMBL/GenBank/DDBJ databases">
        <title>Genomic Encyclopedia of Type Strains, Phase IV (KMG-IV): sequencing the most valuable type-strain genomes for metagenomic binning, comparative biology and taxonomic classification.</title>
        <authorList>
            <person name="Goeker M."/>
        </authorList>
    </citation>
    <scope>NUCLEOTIDE SEQUENCE [LARGE SCALE GENOMIC DNA]</scope>
    <source>
        <strain evidence="3 4">DSM 25481</strain>
    </source>
</reference>
<evidence type="ECO:0000313" key="3">
    <source>
        <dbReference type="EMBL" id="MBB3972162.1"/>
    </source>
</evidence>